<dbReference type="EMBL" id="KZ293650">
    <property type="protein sequence ID" value="PBK96967.1"/>
    <property type="molecule type" value="Genomic_DNA"/>
</dbReference>
<dbReference type="AlphaFoldDB" id="A0A2H3E6I5"/>
<organism evidence="1 2">
    <name type="scientific">Armillaria gallica</name>
    <name type="common">Bulbous honey fungus</name>
    <name type="synonym">Armillaria bulbosa</name>
    <dbReference type="NCBI Taxonomy" id="47427"/>
    <lineage>
        <taxon>Eukaryota</taxon>
        <taxon>Fungi</taxon>
        <taxon>Dikarya</taxon>
        <taxon>Basidiomycota</taxon>
        <taxon>Agaricomycotina</taxon>
        <taxon>Agaricomycetes</taxon>
        <taxon>Agaricomycetidae</taxon>
        <taxon>Agaricales</taxon>
        <taxon>Marasmiineae</taxon>
        <taxon>Physalacriaceae</taxon>
        <taxon>Armillaria</taxon>
    </lineage>
</organism>
<dbReference type="Proteomes" id="UP000217790">
    <property type="component" value="Unassembled WGS sequence"/>
</dbReference>
<keyword evidence="2" id="KW-1185">Reference proteome</keyword>
<gene>
    <name evidence="1" type="ORF">ARMGADRAFT_1010492</name>
</gene>
<sequence length="141" mass="15096">MTCSSAGYISANCTTERLNVFPFRCCSTGTAYAGLTVLWIAVRKLVSGVMDMAGSEEQNRSEVQVNESVSHGRHAKTCVLFSMIVLIISLPSTPASANLLSKHRLASPNLPVNLKSTKTDTLTPPSYEFKVIGAVPCVTDS</sequence>
<protein>
    <submittedName>
        <fullName evidence="1">Uncharacterized protein</fullName>
    </submittedName>
</protein>
<reference evidence="2" key="1">
    <citation type="journal article" date="2017" name="Nat. Ecol. Evol.">
        <title>Genome expansion and lineage-specific genetic innovations in the forest pathogenic fungi Armillaria.</title>
        <authorList>
            <person name="Sipos G."/>
            <person name="Prasanna A.N."/>
            <person name="Walter M.C."/>
            <person name="O'Connor E."/>
            <person name="Balint B."/>
            <person name="Krizsan K."/>
            <person name="Kiss B."/>
            <person name="Hess J."/>
            <person name="Varga T."/>
            <person name="Slot J."/>
            <person name="Riley R."/>
            <person name="Boka B."/>
            <person name="Rigling D."/>
            <person name="Barry K."/>
            <person name="Lee J."/>
            <person name="Mihaltcheva S."/>
            <person name="LaButti K."/>
            <person name="Lipzen A."/>
            <person name="Waldron R."/>
            <person name="Moloney N.M."/>
            <person name="Sperisen C."/>
            <person name="Kredics L."/>
            <person name="Vagvoelgyi C."/>
            <person name="Patrignani A."/>
            <person name="Fitzpatrick D."/>
            <person name="Nagy I."/>
            <person name="Doyle S."/>
            <person name="Anderson J.B."/>
            <person name="Grigoriev I.V."/>
            <person name="Gueldener U."/>
            <person name="Muensterkoetter M."/>
            <person name="Nagy L.G."/>
        </authorList>
    </citation>
    <scope>NUCLEOTIDE SEQUENCE [LARGE SCALE GENOMIC DNA]</scope>
    <source>
        <strain evidence="2">Ar21-2</strain>
    </source>
</reference>
<evidence type="ECO:0000313" key="2">
    <source>
        <dbReference type="Proteomes" id="UP000217790"/>
    </source>
</evidence>
<proteinExistence type="predicted"/>
<accession>A0A2H3E6I5</accession>
<dbReference type="InParanoid" id="A0A2H3E6I5"/>
<name>A0A2H3E6I5_ARMGA</name>
<evidence type="ECO:0000313" key="1">
    <source>
        <dbReference type="EMBL" id="PBK96967.1"/>
    </source>
</evidence>